<keyword evidence="4" id="KW-1185">Reference proteome</keyword>
<evidence type="ECO:0000313" key="3">
    <source>
        <dbReference type="EMBL" id="KAK8155832.1"/>
    </source>
</evidence>
<protein>
    <recommendedName>
        <fullName evidence="5">Secreted protein</fullName>
    </recommendedName>
</protein>
<feature type="chain" id="PRO_5046971541" description="Secreted protein" evidence="2">
    <location>
        <begin position="18"/>
        <end position="159"/>
    </location>
</feature>
<feature type="region of interest" description="Disordered" evidence="1">
    <location>
        <begin position="101"/>
        <end position="159"/>
    </location>
</feature>
<gene>
    <name evidence="3" type="ORF">IWX90DRAFT_442981</name>
</gene>
<feature type="compositionally biased region" description="Polar residues" evidence="1">
    <location>
        <begin position="136"/>
        <end position="159"/>
    </location>
</feature>
<reference evidence="3 4" key="1">
    <citation type="journal article" date="2022" name="G3 (Bethesda)">
        <title>Enemy or ally: a genomic approach to elucidate the lifestyle of Phyllosticta citrichinaensis.</title>
        <authorList>
            <person name="Buijs V.A."/>
            <person name="Groenewald J.Z."/>
            <person name="Haridas S."/>
            <person name="LaButti K.M."/>
            <person name="Lipzen A."/>
            <person name="Martin F.M."/>
            <person name="Barry K."/>
            <person name="Grigoriev I.V."/>
            <person name="Crous P.W."/>
            <person name="Seidl M.F."/>
        </authorList>
    </citation>
    <scope>NUCLEOTIDE SEQUENCE [LARGE SCALE GENOMIC DNA]</scope>
    <source>
        <strain evidence="3 4">CBS 129764</strain>
    </source>
</reference>
<organism evidence="3 4">
    <name type="scientific">Phyllosticta citrichinensis</name>
    <dbReference type="NCBI Taxonomy" id="1130410"/>
    <lineage>
        <taxon>Eukaryota</taxon>
        <taxon>Fungi</taxon>
        <taxon>Dikarya</taxon>
        <taxon>Ascomycota</taxon>
        <taxon>Pezizomycotina</taxon>
        <taxon>Dothideomycetes</taxon>
        <taxon>Dothideomycetes incertae sedis</taxon>
        <taxon>Botryosphaeriales</taxon>
        <taxon>Phyllostictaceae</taxon>
        <taxon>Phyllosticta</taxon>
    </lineage>
</organism>
<comment type="caution">
    <text evidence="3">The sequence shown here is derived from an EMBL/GenBank/DDBJ whole genome shotgun (WGS) entry which is preliminary data.</text>
</comment>
<dbReference type="EMBL" id="JBBWUH010000010">
    <property type="protein sequence ID" value="KAK8155832.1"/>
    <property type="molecule type" value="Genomic_DNA"/>
</dbReference>
<evidence type="ECO:0000256" key="2">
    <source>
        <dbReference type="SAM" id="SignalP"/>
    </source>
</evidence>
<name>A0ABR1XIG9_9PEZI</name>
<evidence type="ECO:0000256" key="1">
    <source>
        <dbReference type="SAM" id="MobiDB-lite"/>
    </source>
</evidence>
<feature type="compositionally biased region" description="Basic and acidic residues" evidence="1">
    <location>
        <begin position="117"/>
        <end position="126"/>
    </location>
</feature>
<dbReference type="Proteomes" id="UP001456524">
    <property type="component" value="Unassembled WGS sequence"/>
</dbReference>
<proteinExistence type="predicted"/>
<sequence>MLPLCFFLLLRFDSIRSPGGQTDWRRKETGMTSDGRRALEILKESGSEGARRVDDWIQAVGWGRRGCVELRWTAEMASWIRRYLYLCILLFGLRSRRMSEASERACKQPTRGKATRSAKESGKDAEFPVQKRNQESNRNGNQKKQQSFSKNSTRRGTGG</sequence>
<keyword evidence="2" id="KW-0732">Signal</keyword>
<accession>A0ABR1XIG9</accession>
<feature type="non-terminal residue" evidence="3">
    <location>
        <position position="159"/>
    </location>
</feature>
<feature type="signal peptide" evidence="2">
    <location>
        <begin position="1"/>
        <end position="17"/>
    </location>
</feature>
<evidence type="ECO:0008006" key="5">
    <source>
        <dbReference type="Google" id="ProtNLM"/>
    </source>
</evidence>
<evidence type="ECO:0000313" key="4">
    <source>
        <dbReference type="Proteomes" id="UP001456524"/>
    </source>
</evidence>